<name>A0A7W6LK15_9HYPH</name>
<organism evidence="4 5">
    <name type="scientific">Rhizobium rhizoryzae</name>
    <dbReference type="NCBI Taxonomy" id="451876"/>
    <lineage>
        <taxon>Bacteria</taxon>
        <taxon>Pseudomonadati</taxon>
        <taxon>Pseudomonadota</taxon>
        <taxon>Alphaproteobacteria</taxon>
        <taxon>Hyphomicrobiales</taxon>
        <taxon>Rhizobiaceae</taxon>
        <taxon>Rhizobium/Agrobacterium group</taxon>
        <taxon>Rhizobium</taxon>
    </lineage>
</organism>
<keyword evidence="4" id="KW-0328">Glycosyltransferase</keyword>
<keyword evidence="5" id="KW-1185">Reference proteome</keyword>
<dbReference type="EMBL" id="JACIEC010000011">
    <property type="protein sequence ID" value="MBB4145774.1"/>
    <property type="molecule type" value="Genomic_DNA"/>
</dbReference>
<gene>
    <name evidence="4" type="ORF">GGQ72_004340</name>
</gene>
<keyword evidence="1 4" id="KW-0808">Transferase</keyword>
<evidence type="ECO:0000256" key="1">
    <source>
        <dbReference type="ARBA" id="ARBA00022679"/>
    </source>
</evidence>
<dbReference type="PANTHER" id="PTHR46401">
    <property type="entry name" value="GLYCOSYLTRANSFERASE WBBK-RELATED"/>
    <property type="match status" value="1"/>
</dbReference>
<dbReference type="PANTHER" id="PTHR46401:SF2">
    <property type="entry name" value="GLYCOSYLTRANSFERASE WBBK-RELATED"/>
    <property type="match status" value="1"/>
</dbReference>
<dbReference type="InterPro" id="IPR001296">
    <property type="entry name" value="Glyco_trans_1"/>
</dbReference>
<dbReference type="InterPro" id="IPR028098">
    <property type="entry name" value="Glyco_trans_4-like_N"/>
</dbReference>
<dbReference type="Gene3D" id="3.40.50.2000">
    <property type="entry name" value="Glycogen Phosphorylase B"/>
    <property type="match status" value="2"/>
</dbReference>
<dbReference type="RefSeq" id="WP_062553446.1">
    <property type="nucleotide sequence ID" value="NZ_CP049248.1"/>
</dbReference>
<dbReference type="Pfam" id="PF00534">
    <property type="entry name" value="Glycos_transf_1"/>
    <property type="match status" value="1"/>
</dbReference>
<dbReference type="Proteomes" id="UP000519897">
    <property type="component" value="Unassembled WGS sequence"/>
</dbReference>
<evidence type="ECO:0000313" key="5">
    <source>
        <dbReference type="Proteomes" id="UP000519897"/>
    </source>
</evidence>
<reference evidence="4 5" key="1">
    <citation type="submission" date="2020-08" db="EMBL/GenBank/DDBJ databases">
        <title>Genomic Encyclopedia of Type Strains, Phase IV (KMG-IV): sequencing the most valuable type-strain genomes for metagenomic binning, comparative biology and taxonomic classification.</title>
        <authorList>
            <person name="Goeker M."/>
        </authorList>
    </citation>
    <scope>NUCLEOTIDE SEQUENCE [LARGE SCALE GENOMIC DNA]</scope>
    <source>
        <strain evidence="4 5">DSM 29514</strain>
    </source>
</reference>
<dbReference type="CDD" id="cd03809">
    <property type="entry name" value="GT4_MtfB-like"/>
    <property type="match status" value="1"/>
</dbReference>
<accession>A0A7W6LK15</accession>
<dbReference type="SUPFAM" id="SSF53756">
    <property type="entry name" value="UDP-Glycosyltransferase/glycogen phosphorylase"/>
    <property type="match status" value="1"/>
</dbReference>
<dbReference type="GO" id="GO:0009103">
    <property type="term" value="P:lipopolysaccharide biosynthetic process"/>
    <property type="evidence" value="ECO:0007669"/>
    <property type="project" value="TreeGrafter"/>
</dbReference>
<feature type="domain" description="Glycosyltransferase subfamily 4-like N-terminal" evidence="3">
    <location>
        <begin position="16"/>
        <end position="182"/>
    </location>
</feature>
<dbReference type="GO" id="GO:0016757">
    <property type="term" value="F:glycosyltransferase activity"/>
    <property type="evidence" value="ECO:0007669"/>
    <property type="project" value="UniProtKB-KW"/>
</dbReference>
<evidence type="ECO:0000259" key="2">
    <source>
        <dbReference type="Pfam" id="PF00534"/>
    </source>
</evidence>
<dbReference type="AlphaFoldDB" id="A0A7W6LK15"/>
<comment type="caution">
    <text evidence="4">The sequence shown here is derived from an EMBL/GenBank/DDBJ whole genome shotgun (WGS) entry which is preliminary data.</text>
</comment>
<evidence type="ECO:0000313" key="4">
    <source>
        <dbReference type="EMBL" id="MBB4145774.1"/>
    </source>
</evidence>
<sequence>MDVVLSVQSIKYPLTGIGRYTYELARHLPHLPDVQSLRFFDGENFVDRLPDASSLSADDAVRAFHGGPVHRLKRFLARSRLVVDAYRFLKARTEKSPFAGLENHVYHGTNFYVPRFPGASVVTIHDLSVFTMQHFHPRERVTYLGREVEASLKRVDRIITDSDYIKAEIISYFGFPEERISVAKLACGEEFRPRAAEEVAEVLAHYGLAYGEYAFYAGTIEPRKNLSNLIEAYGRMPSSVREKRPLVLAGFKGWNNADILNRIEQGKREGWIKYLGYVPNDHLPHLLSGAALFTFPSWYEGFGLPVLEAMASGVPVMTSPLSCLPEVGGSAVLYAQPDRIDEMTQGCERALFDEAWRSKARADGLARAATFSWQRCAEDTAHAYALALKNRK</sequence>
<dbReference type="EC" id="2.4.1.-" evidence="4"/>
<feature type="domain" description="Glycosyl transferase family 1" evidence="2">
    <location>
        <begin position="213"/>
        <end position="358"/>
    </location>
</feature>
<proteinExistence type="predicted"/>
<evidence type="ECO:0000259" key="3">
    <source>
        <dbReference type="Pfam" id="PF13439"/>
    </source>
</evidence>
<protein>
    <submittedName>
        <fullName evidence="4">Alpha-1,3-rhamnosyl/mannosyltransferase</fullName>
        <ecNumber evidence="4">2.4.1.-</ecNumber>
    </submittedName>
</protein>
<dbReference type="Pfam" id="PF13439">
    <property type="entry name" value="Glyco_transf_4"/>
    <property type="match status" value="1"/>
</dbReference>